<dbReference type="SUPFAM" id="SSF48452">
    <property type="entry name" value="TPR-like"/>
    <property type="match status" value="1"/>
</dbReference>
<protein>
    <recommendedName>
        <fullName evidence="4">Fungal N-terminal domain-containing protein</fullName>
    </recommendedName>
</protein>
<reference evidence="2 3" key="1">
    <citation type="journal article" date="2023" name="Proc. Natl. Acad. Sci. U.S.A.">
        <title>A global phylogenomic analysis of the shiitake genus Lentinula.</title>
        <authorList>
            <person name="Sierra-Patev S."/>
            <person name="Min B."/>
            <person name="Naranjo-Ortiz M."/>
            <person name="Looney B."/>
            <person name="Konkel Z."/>
            <person name="Slot J.C."/>
            <person name="Sakamoto Y."/>
            <person name="Steenwyk J.L."/>
            <person name="Rokas A."/>
            <person name="Carro J."/>
            <person name="Camarero S."/>
            <person name="Ferreira P."/>
            <person name="Molpeceres G."/>
            <person name="Ruiz-Duenas F.J."/>
            <person name="Serrano A."/>
            <person name="Henrissat B."/>
            <person name="Drula E."/>
            <person name="Hughes K.W."/>
            <person name="Mata J.L."/>
            <person name="Ishikawa N.K."/>
            <person name="Vargas-Isla R."/>
            <person name="Ushijima S."/>
            <person name="Smith C.A."/>
            <person name="Donoghue J."/>
            <person name="Ahrendt S."/>
            <person name="Andreopoulos W."/>
            <person name="He G."/>
            <person name="LaButti K."/>
            <person name="Lipzen A."/>
            <person name="Ng V."/>
            <person name="Riley R."/>
            <person name="Sandor L."/>
            <person name="Barry K."/>
            <person name="Martinez A.T."/>
            <person name="Xiao Y."/>
            <person name="Gibbons J.G."/>
            <person name="Terashima K."/>
            <person name="Grigoriev I.V."/>
            <person name="Hibbett D."/>
        </authorList>
    </citation>
    <scope>NUCLEOTIDE SEQUENCE [LARGE SCALE GENOMIC DNA]</scope>
    <source>
        <strain evidence="2 3">TFB7810</strain>
    </source>
</reference>
<evidence type="ECO:0000256" key="1">
    <source>
        <dbReference type="SAM" id="MobiDB-lite"/>
    </source>
</evidence>
<evidence type="ECO:0000313" key="2">
    <source>
        <dbReference type="EMBL" id="KAJ3739608.1"/>
    </source>
</evidence>
<dbReference type="Proteomes" id="UP001142393">
    <property type="component" value="Unassembled WGS sequence"/>
</dbReference>
<dbReference type="Gene3D" id="1.20.930.20">
    <property type="entry name" value="Adaptor protein Cbl, N-terminal domain"/>
    <property type="match status" value="1"/>
</dbReference>
<keyword evidence="3" id="KW-1185">Reference proteome</keyword>
<comment type="caution">
    <text evidence="2">The sequence shown here is derived from an EMBL/GenBank/DDBJ whole genome shotgun (WGS) entry which is preliminary data.</text>
</comment>
<name>A0A9W8NRP7_9AGAR</name>
<evidence type="ECO:0000313" key="3">
    <source>
        <dbReference type="Proteomes" id="UP001142393"/>
    </source>
</evidence>
<dbReference type="InterPro" id="IPR036537">
    <property type="entry name" value="Adaptor_Cbl_N_dom_sf"/>
</dbReference>
<evidence type="ECO:0008006" key="4">
    <source>
        <dbReference type="Google" id="ProtNLM"/>
    </source>
</evidence>
<organism evidence="2 3">
    <name type="scientific">Lentinula detonsa</name>
    <dbReference type="NCBI Taxonomy" id="2804962"/>
    <lineage>
        <taxon>Eukaryota</taxon>
        <taxon>Fungi</taxon>
        <taxon>Dikarya</taxon>
        <taxon>Basidiomycota</taxon>
        <taxon>Agaricomycotina</taxon>
        <taxon>Agaricomycetes</taxon>
        <taxon>Agaricomycetidae</taxon>
        <taxon>Agaricales</taxon>
        <taxon>Marasmiineae</taxon>
        <taxon>Omphalotaceae</taxon>
        <taxon>Lentinula</taxon>
    </lineage>
</organism>
<dbReference type="InterPro" id="IPR059179">
    <property type="entry name" value="MLKL-like_MCAfunc"/>
</dbReference>
<feature type="compositionally biased region" description="Polar residues" evidence="1">
    <location>
        <begin position="179"/>
        <end position="207"/>
    </location>
</feature>
<sequence length="546" mass="60780">MAEIFALVSTTVSIAFQIKSITEQIQYNREAHRLLVNRITTSLMQLKAESRKLTKSSPGLTLVVSKLKSSLERILEKCKDSESHKPGFGVKLREWFSKDSIRTALQEVETQLSYCLQEFGALGTVRIERKLGDHNTEVNRKLDELLRRTPARARYSINHSPTVNRNLAHTPIAVPLQTRTASGSSTNSSVTAPEVSNGSRKSFTSKMMLSPPSLGSSVHHEKKASPLEHSLQSNLVLYSEKPTPKEAFFAHRQPRSMGFFSSIRSESSISSTTQPSINAHILYEHQANELDSECKRLRSIKHLSEALIPGRKAVSLRRMSYAADKSVTATAALARSLTYLARCLKDIHVDSHFTGTKVSAELTAVLSESVELYKVAFKEDKACRIDLATALYNLSVRQSEPQKINASSSSLNTHIVLAKSQRSRSLTFALASAEEAVHHFTVLEKEDPDAFGMDLANALLNLSFILSDIESHEEALTISRKAVMLAYRLTSTDPHTQERARHIRTLHKALMRVSFCLDNLGRTSEAQEAETEASDILKKPFFTDGF</sequence>
<gene>
    <name evidence="2" type="ORF">DFH05DRAFT_525765</name>
</gene>
<dbReference type="InterPro" id="IPR011990">
    <property type="entry name" value="TPR-like_helical_dom_sf"/>
</dbReference>
<proteinExistence type="predicted"/>
<dbReference type="GO" id="GO:0007166">
    <property type="term" value="P:cell surface receptor signaling pathway"/>
    <property type="evidence" value="ECO:0007669"/>
    <property type="project" value="InterPro"/>
</dbReference>
<dbReference type="AlphaFoldDB" id="A0A9W8NRP7"/>
<accession>A0A9W8NRP7</accession>
<dbReference type="CDD" id="cd21037">
    <property type="entry name" value="MLKL_NTD"/>
    <property type="match status" value="1"/>
</dbReference>
<dbReference type="EMBL" id="JANVFU010000018">
    <property type="protein sequence ID" value="KAJ3739608.1"/>
    <property type="molecule type" value="Genomic_DNA"/>
</dbReference>
<feature type="region of interest" description="Disordered" evidence="1">
    <location>
        <begin position="179"/>
        <end position="220"/>
    </location>
</feature>
<dbReference type="Gene3D" id="1.25.40.10">
    <property type="entry name" value="Tetratricopeptide repeat domain"/>
    <property type="match status" value="1"/>
</dbReference>